<comment type="caution">
    <text evidence="5">The sequence shown here is derived from an EMBL/GenBank/DDBJ whole genome shotgun (WGS) entry which is preliminary data.</text>
</comment>
<dbReference type="InterPro" id="IPR000792">
    <property type="entry name" value="Tscrpt_reg_LuxR_C"/>
</dbReference>
<dbReference type="InterPro" id="IPR016032">
    <property type="entry name" value="Sig_transdc_resp-reg_C-effctor"/>
</dbReference>
<dbReference type="SUPFAM" id="SSF46894">
    <property type="entry name" value="C-terminal effector domain of the bipartite response regulators"/>
    <property type="match status" value="1"/>
</dbReference>
<dbReference type="PROSITE" id="PS50043">
    <property type="entry name" value="HTH_LUXR_2"/>
    <property type="match status" value="1"/>
</dbReference>
<reference evidence="5 6" key="1">
    <citation type="submission" date="2024-07" db="EMBL/GenBank/DDBJ databases">
        <authorList>
            <person name="Thanompreechachai J."/>
            <person name="Duangmal K."/>
        </authorList>
    </citation>
    <scope>NUCLEOTIDE SEQUENCE [LARGE SCALE GENOMIC DNA]</scope>
    <source>
        <strain evidence="5 6">LSe6-4</strain>
    </source>
</reference>
<dbReference type="PANTHER" id="PTHR44688">
    <property type="entry name" value="DNA-BINDING TRANSCRIPTIONAL ACTIVATOR DEVR_DOSR"/>
    <property type="match status" value="1"/>
</dbReference>
<dbReference type="InterPro" id="IPR036388">
    <property type="entry name" value="WH-like_DNA-bd_sf"/>
</dbReference>
<proteinExistence type="predicted"/>
<dbReference type="RefSeq" id="WP_370440614.1">
    <property type="nucleotide sequence ID" value="NZ_JBGFTU010000006.1"/>
</dbReference>
<evidence type="ECO:0000256" key="3">
    <source>
        <dbReference type="ARBA" id="ARBA00023163"/>
    </source>
</evidence>
<dbReference type="EMBL" id="JBGFTU010000006">
    <property type="protein sequence ID" value="MEZ0164363.1"/>
    <property type="molecule type" value="Genomic_DNA"/>
</dbReference>
<keyword evidence="6" id="KW-1185">Reference proteome</keyword>
<dbReference type="PANTHER" id="PTHR44688:SF16">
    <property type="entry name" value="DNA-BINDING TRANSCRIPTIONAL ACTIVATOR DEVR_DOSR"/>
    <property type="match status" value="1"/>
</dbReference>
<sequence length="336" mass="35421">MDADLLRAAAGLGTLAGSAQTDVGADVLGLLETLIPSDASALQLVGAGEPARAPTSTLASRGFGHGWGDAVAQDWMRTPDLGYLCASWPPPTLSQDVGSSFLEGTFYRQHLAPQGFVDGMSVHLVDPDGATAGFVHFSARTARFGPAEQARAGALAPALNAVVTRVRDATGASRPRGVSAVLDARGLHPLPGSQCPAVARDPRLARALRTVRSTPGRRLDAWWEEGGTWYRVVAGPGPGQHSDRLLVRLEPGEVPCGLSRRELDVLTCVAAGMANAQIAERLGISVRTVHTHVDSVRWKTGSASRVHAASWAHREGVLHLAPDATPEDVRLLLHRV</sequence>
<evidence type="ECO:0000313" key="6">
    <source>
        <dbReference type="Proteomes" id="UP001565927"/>
    </source>
</evidence>
<evidence type="ECO:0000259" key="4">
    <source>
        <dbReference type="PROSITE" id="PS50043"/>
    </source>
</evidence>
<feature type="domain" description="HTH luxR-type" evidence="4">
    <location>
        <begin position="251"/>
        <end position="316"/>
    </location>
</feature>
<protein>
    <submittedName>
        <fullName evidence="5">Response regulator transcription factor</fullName>
    </submittedName>
</protein>
<keyword evidence="2" id="KW-0238">DNA-binding</keyword>
<keyword evidence="1" id="KW-0805">Transcription regulation</keyword>
<dbReference type="PROSITE" id="PS00622">
    <property type="entry name" value="HTH_LUXR_1"/>
    <property type="match status" value="1"/>
</dbReference>
<keyword evidence="3" id="KW-0804">Transcription</keyword>
<evidence type="ECO:0000256" key="2">
    <source>
        <dbReference type="ARBA" id="ARBA00023125"/>
    </source>
</evidence>
<evidence type="ECO:0000256" key="1">
    <source>
        <dbReference type="ARBA" id="ARBA00023015"/>
    </source>
</evidence>
<gene>
    <name evidence="5" type="ORF">AB2L27_06230</name>
</gene>
<evidence type="ECO:0000313" key="5">
    <source>
        <dbReference type="EMBL" id="MEZ0164363.1"/>
    </source>
</evidence>
<organism evidence="5 6">
    <name type="scientific">Kineococcus halophytocola</name>
    <dbReference type="NCBI Taxonomy" id="3234027"/>
    <lineage>
        <taxon>Bacteria</taxon>
        <taxon>Bacillati</taxon>
        <taxon>Actinomycetota</taxon>
        <taxon>Actinomycetes</taxon>
        <taxon>Kineosporiales</taxon>
        <taxon>Kineosporiaceae</taxon>
        <taxon>Kineococcus</taxon>
    </lineage>
</organism>
<dbReference type="PRINTS" id="PR00038">
    <property type="entry name" value="HTHLUXR"/>
</dbReference>
<dbReference type="SMART" id="SM00421">
    <property type="entry name" value="HTH_LUXR"/>
    <property type="match status" value="1"/>
</dbReference>
<dbReference type="Pfam" id="PF00196">
    <property type="entry name" value="GerE"/>
    <property type="match status" value="1"/>
</dbReference>
<name>A0ABV4GYH4_9ACTN</name>
<dbReference type="Proteomes" id="UP001565927">
    <property type="component" value="Unassembled WGS sequence"/>
</dbReference>
<dbReference type="CDD" id="cd06170">
    <property type="entry name" value="LuxR_C_like"/>
    <property type="match status" value="1"/>
</dbReference>
<dbReference type="Gene3D" id="1.10.10.10">
    <property type="entry name" value="Winged helix-like DNA-binding domain superfamily/Winged helix DNA-binding domain"/>
    <property type="match status" value="1"/>
</dbReference>
<accession>A0ABV4GYH4</accession>